<name>A0A1H1Y3Y8_9ACTN</name>
<protein>
    <submittedName>
        <fullName evidence="3">Uncharacterized protein</fullName>
    </submittedName>
</protein>
<feature type="compositionally biased region" description="Basic and acidic residues" evidence="1">
    <location>
        <begin position="101"/>
        <end position="115"/>
    </location>
</feature>
<dbReference type="Proteomes" id="UP000198983">
    <property type="component" value="Chromosome I"/>
</dbReference>
<sequence length="126" mass="13604">MHDAGFLFPDRDSALPEWYMPDRAADSPSRQGASRSSEGFPSGPKQNSVGRKRFRRTGGGDSHNVIALIGSLLAITTLALVVMALVAVFSRTTSTPTPEEDANHYQDGHLLHPDRPGLNGQYEDAA</sequence>
<evidence type="ECO:0000256" key="1">
    <source>
        <dbReference type="SAM" id="MobiDB-lite"/>
    </source>
</evidence>
<keyword evidence="2" id="KW-0472">Membrane</keyword>
<evidence type="ECO:0000313" key="4">
    <source>
        <dbReference type="Proteomes" id="UP000198983"/>
    </source>
</evidence>
<evidence type="ECO:0000256" key="2">
    <source>
        <dbReference type="SAM" id="Phobius"/>
    </source>
</evidence>
<feature type="transmembrane region" description="Helical" evidence="2">
    <location>
        <begin position="65"/>
        <end position="89"/>
    </location>
</feature>
<feature type="compositionally biased region" description="Polar residues" evidence="1">
    <location>
        <begin position="28"/>
        <end position="49"/>
    </location>
</feature>
<accession>A0A1H1Y3Y8</accession>
<keyword evidence="2" id="KW-0812">Transmembrane</keyword>
<dbReference type="STRING" id="117157.SAMN04489717_5280"/>
<dbReference type="AlphaFoldDB" id="A0A1H1Y3Y8"/>
<proteinExistence type="predicted"/>
<reference evidence="3 4" key="1">
    <citation type="submission" date="2016-10" db="EMBL/GenBank/DDBJ databases">
        <authorList>
            <person name="de Groot N.N."/>
        </authorList>
    </citation>
    <scope>NUCLEOTIDE SEQUENCE [LARGE SCALE GENOMIC DNA]</scope>
    <source>
        <strain evidence="3 4">DSM 22024</strain>
    </source>
</reference>
<evidence type="ECO:0000313" key="3">
    <source>
        <dbReference type="EMBL" id="SDT16121.1"/>
    </source>
</evidence>
<feature type="compositionally biased region" description="Basic and acidic residues" evidence="1">
    <location>
        <begin position="1"/>
        <end position="14"/>
    </location>
</feature>
<organism evidence="3 4">
    <name type="scientific">Actinopolymorpha singaporensis</name>
    <dbReference type="NCBI Taxonomy" id="117157"/>
    <lineage>
        <taxon>Bacteria</taxon>
        <taxon>Bacillati</taxon>
        <taxon>Actinomycetota</taxon>
        <taxon>Actinomycetes</taxon>
        <taxon>Propionibacteriales</taxon>
        <taxon>Actinopolymorphaceae</taxon>
        <taxon>Actinopolymorpha</taxon>
    </lineage>
</organism>
<keyword evidence="4" id="KW-1185">Reference proteome</keyword>
<dbReference type="EMBL" id="LT629732">
    <property type="protein sequence ID" value="SDT16121.1"/>
    <property type="molecule type" value="Genomic_DNA"/>
</dbReference>
<gene>
    <name evidence="3" type="ORF">SAMN04489717_5280</name>
</gene>
<keyword evidence="2" id="KW-1133">Transmembrane helix</keyword>
<feature type="region of interest" description="Disordered" evidence="1">
    <location>
        <begin position="1"/>
        <end position="62"/>
    </location>
</feature>
<feature type="region of interest" description="Disordered" evidence="1">
    <location>
        <begin position="93"/>
        <end position="126"/>
    </location>
</feature>